<protein>
    <submittedName>
        <fullName evidence="1">DUF362 domain-containing protein</fullName>
    </submittedName>
</protein>
<dbReference type="AlphaFoldDB" id="A0A2I8VEK1"/>
<gene>
    <name evidence="1" type="ORF">C2R22_00630</name>
</gene>
<keyword evidence="2" id="KW-1185">Reference proteome</keyword>
<name>A0A2I8VEK1_9EURY</name>
<dbReference type="EMBL" id="CP026309">
    <property type="protein sequence ID" value="AUV80346.1"/>
    <property type="molecule type" value="Genomic_DNA"/>
</dbReference>
<organism evidence="1 2">
    <name type="scientific">Salinigranum rubrum</name>
    <dbReference type="NCBI Taxonomy" id="755307"/>
    <lineage>
        <taxon>Archaea</taxon>
        <taxon>Methanobacteriati</taxon>
        <taxon>Methanobacteriota</taxon>
        <taxon>Stenosarchaea group</taxon>
        <taxon>Halobacteria</taxon>
        <taxon>Halobacteriales</taxon>
        <taxon>Haloferacaceae</taxon>
        <taxon>Salinigranum</taxon>
    </lineage>
</organism>
<accession>A0A2I8VEK1</accession>
<dbReference type="KEGG" id="srub:C2R22_00630"/>
<proteinExistence type="predicted"/>
<dbReference type="GeneID" id="35590549"/>
<evidence type="ECO:0000313" key="1">
    <source>
        <dbReference type="EMBL" id="AUV80346.1"/>
    </source>
</evidence>
<sequence length="443" mass="47301">MLELPDADRLAALSDATPADLPDVALLEHVRDHPQVDDVAAATRTALDEIPALAALSEGATVGLTAGSRGIHDMPTVLRTTVEYLDARGLEPFVFPAMGSHGGATAEGQREALAALGVTEETMGCEVRSSMAVERVADDSEGRPIFAASDALAADAVLLLNRVKAHTDFRGRYESGLAKMAVIGLGKQRGAEITHNVGLVEGLDEVIPERAAALFEETPVVGGVAIVENADDRAAHVEGVPVDEILDREPDLLARSKELLPMLPTSNLDLLVIDEIGKEISGTGMDTNVVGRVCYHNQPEPEEPSYTRIYVRGVTEASHGNGIGIGLADFVHADLVADLDLTETYVNVITSGEVSRARIPLIAERDDVALRVATSTTGVRDPAALRFVRVPNTLDLGRFVASAPVVEELADRDDVRVLERRPFELVDGDLPPDPYATDDERSR</sequence>
<reference evidence="1 2" key="1">
    <citation type="submission" date="2018-01" db="EMBL/GenBank/DDBJ databases">
        <title>Complete genome sequence of Salinigranum rubrum GX10T, an extremely halophilic archaeon isolated from a marine solar saltern.</title>
        <authorList>
            <person name="Han S."/>
        </authorList>
    </citation>
    <scope>NUCLEOTIDE SEQUENCE [LARGE SCALE GENOMIC DNA]</scope>
    <source>
        <strain evidence="1 2">GX10</strain>
    </source>
</reference>
<dbReference type="Gene3D" id="3.40.50.11440">
    <property type="match status" value="1"/>
</dbReference>
<evidence type="ECO:0000313" key="2">
    <source>
        <dbReference type="Proteomes" id="UP000236584"/>
    </source>
</evidence>
<dbReference type="OrthoDB" id="337900at2157"/>
<dbReference type="Proteomes" id="UP000236584">
    <property type="component" value="Chromosome"/>
</dbReference>
<dbReference type="RefSeq" id="WP_103423854.1">
    <property type="nucleotide sequence ID" value="NZ_CP026309.1"/>
</dbReference>